<feature type="transmembrane region" description="Helical" evidence="9">
    <location>
        <begin position="238"/>
        <end position="262"/>
    </location>
</feature>
<keyword evidence="12" id="KW-1185">Reference proteome</keyword>
<sequence length="530" mass="57301">MSTTCLRGQSGNPEAGSRPGPGPAASPATRARAWVEAAFVPLILFGASLLLRGIGFTVTVIDTDEGLYLVQAREWLRGSWPLVAVWDMHPIGAPAVYAAAIWLFGESIATIRMLGVTTVAAAGWALYGLVRAAGGPRPVGLAAAILYIAHTVLLFGLASNTEVLFAPLVVSAMALGTRAAVRALEDAQGPRWGDLVPMGLAMGCAFSIKPVVTPEGCLAFALLTVPALWRRVLPWRRALAMAAAYAGLVLLPTTLFALAYLARDDLKEFLDGSFLAPLRYAEARLSLREALQRVQVALLVLLWPMLLAGLALARWGWRRGREGRLARLALVWFGCGCLAIVGPGFYYPHYFLIWMPPMAILAAMGAWWLARLARPRIAAAIFVALVAVVAVEAWRQEATVRVGRGFGIWLPDPVAEVAKAVRARIAPGDAIFIANYHPVVYALTDAALPTRFVFPAHLTGGFTQVADIDTDAEVRRILATKPRIVVVDRGWWAQLRPSAAAILTETLNRDYVLDTTVAEERGPVELWRPK</sequence>
<dbReference type="PANTHER" id="PTHR33908">
    <property type="entry name" value="MANNOSYLTRANSFERASE YKCB-RELATED"/>
    <property type="match status" value="1"/>
</dbReference>
<keyword evidence="3" id="KW-0328">Glycosyltransferase</keyword>
<feature type="transmembrane region" description="Helical" evidence="9">
    <location>
        <begin position="109"/>
        <end position="127"/>
    </location>
</feature>
<feature type="transmembrane region" description="Helical" evidence="9">
    <location>
        <begin position="139"/>
        <end position="158"/>
    </location>
</feature>
<evidence type="ECO:0000256" key="1">
    <source>
        <dbReference type="ARBA" id="ARBA00004651"/>
    </source>
</evidence>
<dbReference type="InterPro" id="IPR050297">
    <property type="entry name" value="LipidA_mod_glycosyltrf_83"/>
</dbReference>
<feature type="domain" description="Glycosyltransferase RgtA/B/C/D-like" evidence="10">
    <location>
        <begin position="89"/>
        <end position="248"/>
    </location>
</feature>
<protein>
    <recommendedName>
        <fullName evidence="10">Glycosyltransferase RgtA/B/C/D-like domain-containing protein</fullName>
    </recommendedName>
</protein>
<evidence type="ECO:0000256" key="7">
    <source>
        <dbReference type="ARBA" id="ARBA00023136"/>
    </source>
</evidence>
<keyword evidence="7 9" id="KW-0472">Membrane</keyword>
<feature type="transmembrane region" description="Helical" evidence="9">
    <location>
        <begin position="351"/>
        <end position="370"/>
    </location>
</feature>
<evidence type="ECO:0000313" key="12">
    <source>
        <dbReference type="Proteomes" id="UP000295096"/>
    </source>
</evidence>
<evidence type="ECO:0000256" key="3">
    <source>
        <dbReference type="ARBA" id="ARBA00022676"/>
    </source>
</evidence>
<name>A0A4R5QEH0_9PROT</name>
<keyword evidence="6 9" id="KW-1133">Transmembrane helix</keyword>
<evidence type="ECO:0000256" key="4">
    <source>
        <dbReference type="ARBA" id="ARBA00022679"/>
    </source>
</evidence>
<proteinExistence type="predicted"/>
<dbReference type="PANTHER" id="PTHR33908:SF11">
    <property type="entry name" value="MEMBRANE PROTEIN"/>
    <property type="match status" value="1"/>
</dbReference>
<comment type="subcellular location">
    <subcellularLocation>
        <location evidence="1">Cell membrane</location>
        <topology evidence="1">Multi-pass membrane protein</topology>
    </subcellularLocation>
</comment>
<feature type="compositionally biased region" description="Low complexity" evidence="8">
    <location>
        <begin position="15"/>
        <end position="27"/>
    </location>
</feature>
<evidence type="ECO:0000259" key="10">
    <source>
        <dbReference type="Pfam" id="PF13231"/>
    </source>
</evidence>
<dbReference type="Pfam" id="PF13231">
    <property type="entry name" value="PMT_2"/>
    <property type="match status" value="1"/>
</dbReference>
<dbReference type="RefSeq" id="WP_133290262.1">
    <property type="nucleotide sequence ID" value="NZ_SMSJ01000029.1"/>
</dbReference>
<evidence type="ECO:0000313" key="11">
    <source>
        <dbReference type="EMBL" id="TDH60901.1"/>
    </source>
</evidence>
<feature type="transmembrane region" description="Helical" evidence="9">
    <location>
        <begin position="377"/>
        <end position="394"/>
    </location>
</feature>
<dbReference type="EMBL" id="SMSJ01000029">
    <property type="protein sequence ID" value="TDH60901.1"/>
    <property type="molecule type" value="Genomic_DNA"/>
</dbReference>
<evidence type="ECO:0000256" key="2">
    <source>
        <dbReference type="ARBA" id="ARBA00022475"/>
    </source>
</evidence>
<keyword evidence="4" id="KW-0808">Transferase</keyword>
<gene>
    <name evidence="11" type="ORF">E2C06_19375</name>
</gene>
<evidence type="ECO:0000256" key="8">
    <source>
        <dbReference type="SAM" id="MobiDB-lite"/>
    </source>
</evidence>
<evidence type="ECO:0000256" key="5">
    <source>
        <dbReference type="ARBA" id="ARBA00022692"/>
    </source>
</evidence>
<feature type="transmembrane region" description="Helical" evidence="9">
    <location>
        <begin position="325"/>
        <end position="345"/>
    </location>
</feature>
<evidence type="ECO:0000256" key="6">
    <source>
        <dbReference type="ARBA" id="ARBA00022989"/>
    </source>
</evidence>
<feature type="compositionally biased region" description="Polar residues" evidence="8">
    <location>
        <begin position="1"/>
        <end position="12"/>
    </location>
</feature>
<dbReference type="OrthoDB" id="345761at2"/>
<dbReference type="GO" id="GO:0009103">
    <property type="term" value="P:lipopolysaccharide biosynthetic process"/>
    <property type="evidence" value="ECO:0007669"/>
    <property type="project" value="UniProtKB-ARBA"/>
</dbReference>
<dbReference type="Proteomes" id="UP000295096">
    <property type="component" value="Unassembled WGS sequence"/>
</dbReference>
<dbReference type="AlphaFoldDB" id="A0A4R5QEH0"/>
<feature type="transmembrane region" description="Helical" evidence="9">
    <location>
        <begin position="294"/>
        <end position="313"/>
    </location>
</feature>
<feature type="transmembrane region" description="Helical" evidence="9">
    <location>
        <begin position="38"/>
        <end position="61"/>
    </location>
</feature>
<feature type="region of interest" description="Disordered" evidence="8">
    <location>
        <begin position="1"/>
        <end position="27"/>
    </location>
</feature>
<reference evidence="11 12" key="1">
    <citation type="journal article" date="2016" name="J. Microbiol.">
        <title>Dankookia rubra gen. nov., sp. nov., an alphaproteobacterium isolated from sediment of a shallow stream.</title>
        <authorList>
            <person name="Kim W.H."/>
            <person name="Kim D.H."/>
            <person name="Kang K."/>
            <person name="Ahn T.Y."/>
        </authorList>
    </citation>
    <scope>NUCLEOTIDE SEQUENCE [LARGE SCALE GENOMIC DNA]</scope>
    <source>
        <strain evidence="11 12">JCM30602</strain>
    </source>
</reference>
<dbReference type="InterPro" id="IPR038731">
    <property type="entry name" value="RgtA/B/C-like"/>
</dbReference>
<comment type="caution">
    <text evidence="11">The sequence shown here is derived from an EMBL/GenBank/DDBJ whole genome shotgun (WGS) entry which is preliminary data.</text>
</comment>
<accession>A0A4R5QEH0</accession>
<dbReference type="GO" id="GO:0005886">
    <property type="term" value="C:plasma membrane"/>
    <property type="evidence" value="ECO:0007669"/>
    <property type="project" value="UniProtKB-SubCell"/>
</dbReference>
<keyword evidence="5 9" id="KW-0812">Transmembrane</keyword>
<organism evidence="11 12">
    <name type="scientific">Dankookia rubra</name>
    <dbReference type="NCBI Taxonomy" id="1442381"/>
    <lineage>
        <taxon>Bacteria</taxon>
        <taxon>Pseudomonadati</taxon>
        <taxon>Pseudomonadota</taxon>
        <taxon>Alphaproteobacteria</taxon>
        <taxon>Acetobacterales</taxon>
        <taxon>Roseomonadaceae</taxon>
        <taxon>Dankookia</taxon>
    </lineage>
</organism>
<keyword evidence="2" id="KW-1003">Cell membrane</keyword>
<evidence type="ECO:0000256" key="9">
    <source>
        <dbReference type="SAM" id="Phobius"/>
    </source>
</evidence>
<dbReference type="GO" id="GO:0016763">
    <property type="term" value="F:pentosyltransferase activity"/>
    <property type="evidence" value="ECO:0007669"/>
    <property type="project" value="TreeGrafter"/>
</dbReference>